<reference evidence="3" key="1">
    <citation type="journal article" date="2019" name="Int. J. Syst. Evol. Microbiol.">
        <title>The Global Catalogue of Microorganisms (GCM) 10K type strain sequencing project: providing services to taxonomists for standard genome sequencing and annotation.</title>
        <authorList>
            <consortium name="The Broad Institute Genomics Platform"/>
            <consortium name="The Broad Institute Genome Sequencing Center for Infectious Disease"/>
            <person name="Wu L."/>
            <person name="Ma J."/>
        </authorList>
    </citation>
    <scope>NUCLEOTIDE SEQUENCE [LARGE SCALE GENOMIC DNA]</scope>
    <source>
        <strain evidence="3">DT72</strain>
    </source>
</reference>
<dbReference type="PROSITE" id="PS51257">
    <property type="entry name" value="PROKAR_LIPOPROTEIN"/>
    <property type="match status" value="1"/>
</dbReference>
<feature type="transmembrane region" description="Helical" evidence="1">
    <location>
        <begin position="12"/>
        <end position="34"/>
    </location>
</feature>
<feature type="transmembrane region" description="Helical" evidence="1">
    <location>
        <begin position="46"/>
        <end position="65"/>
    </location>
</feature>
<evidence type="ECO:0000256" key="1">
    <source>
        <dbReference type="SAM" id="Phobius"/>
    </source>
</evidence>
<proteinExistence type="predicted"/>
<comment type="caution">
    <text evidence="2">The sequence shown here is derived from an EMBL/GenBank/DDBJ whole genome shotgun (WGS) entry which is preliminary data.</text>
</comment>
<feature type="transmembrane region" description="Helical" evidence="1">
    <location>
        <begin position="112"/>
        <end position="129"/>
    </location>
</feature>
<keyword evidence="3" id="KW-1185">Reference proteome</keyword>
<keyword evidence="1" id="KW-0812">Transmembrane</keyword>
<feature type="transmembrane region" description="Helical" evidence="1">
    <location>
        <begin position="141"/>
        <end position="167"/>
    </location>
</feature>
<gene>
    <name evidence="2" type="ORF">ACFSJG_03895</name>
</gene>
<feature type="transmembrane region" description="Helical" evidence="1">
    <location>
        <begin position="85"/>
        <end position="105"/>
    </location>
</feature>
<keyword evidence="1" id="KW-0472">Membrane</keyword>
<sequence length="196" mass="21368">MKENWGLLVPYLAMITGCQLFATSLSKVLSALPFKKLDRLGKTIEAACGLASATMLVGAFVLMARESDVMADVAADERLWLAREFALLYGVVALFYLGWAIAIVFGGPHIRFWAVALSIGFLVVAWATTLDAPASEQVARVVVPAFFTVLGLIAVPFFAAVMVPGLVHRHVVARWRAFVHWLEPTDLRSSPHSAEL</sequence>
<protein>
    <submittedName>
        <fullName evidence="2">Uncharacterized protein</fullName>
    </submittedName>
</protein>
<organism evidence="2 3">
    <name type="scientific">Rhodococcus gannanensis</name>
    <dbReference type="NCBI Taxonomy" id="1960308"/>
    <lineage>
        <taxon>Bacteria</taxon>
        <taxon>Bacillati</taxon>
        <taxon>Actinomycetota</taxon>
        <taxon>Actinomycetes</taxon>
        <taxon>Mycobacteriales</taxon>
        <taxon>Nocardiaceae</taxon>
        <taxon>Rhodococcus</taxon>
    </lineage>
</organism>
<evidence type="ECO:0000313" key="3">
    <source>
        <dbReference type="Proteomes" id="UP001597286"/>
    </source>
</evidence>
<name>A0ABW4NYS6_9NOCA</name>
<evidence type="ECO:0000313" key="2">
    <source>
        <dbReference type="EMBL" id="MFD1811343.1"/>
    </source>
</evidence>
<accession>A0ABW4NYS6</accession>
<dbReference type="RefSeq" id="WP_378483895.1">
    <property type="nucleotide sequence ID" value="NZ_JBHUFB010000007.1"/>
</dbReference>
<dbReference type="Proteomes" id="UP001597286">
    <property type="component" value="Unassembled WGS sequence"/>
</dbReference>
<keyword evidence="1" id="KW-1133">Transmembrane helix</keyword>
<dbReference type="EMBL" id="JBHUFB010000007">
    <property type="protein sequence ID" value="MFD1811343.1"/>
    <property type="molecule type" value="Genomic_DNA"/>
</dbReference>